<dbReference type="Pfam" id="PF13649">
    <property type="entry name" value="Methyltransf_25"/>
    <property type="match status" value="1"/>
</dbReference>
<dbReference type="InterPro" id="IPR029063">
    <property type="entry name" value="SAM-dependent_MTases_sf"/>
</dbReference>
<sequence>MFGNQNIYIYFYFRCGAGSRSFDIATTYPLVEIVGLDISPVQPTQIKPKNFNFVKANVMEGLPFEDNTFDFVFQRYMFTGCIKKKWPYLINEIVRVLKPGGFLEDQQLIVYLTA</sequence>
<dbReference type="Gene3D" id="3.40.50.150">
    <property type="entry name" value="Vaccinia Virus protein VP39"/>
    <property type="match status" value="1"/>
</dbReference>
<dbReference type="GO" id="GO:0032259">
    <property type="term" value="P:methylation"/>
    <property type="evidence" value="ECO:0007669"/>
    <property type="project" value="UniProtKB-KW"/>
</dbReference>
<evidence type="ECO:0000313" key="3">
    <source>
        <dbReference type="Proteomes" id="UP000266673"/>
    </source>
</evidence>
<dbReference type="CDD" id="cd02440">
    <property type="entry name" value="AdoMet_MTases"/>
    <property type="match status" value="1"/>
</dbReference>
<dbReference type="PANTHER" id="PTHR43591">
    <property type="entry name" value="METHYLTRANSFERASE"/>
    <property type="match status" value="1"/>
</dbReference>
<dbReference type="EMBL" id="QKWP01001682">
    <property type="protein sequence ID" value="RIB07284.1"/>
    <property type="molecule type" value="Genomic_DNA"/>
</dbReference>
<dbReference type="SUPFAM" id="SSF53335">
    <property type="entry name" value="S-adenosyl-L-methionine-dependent methyltransferases"/>
    <property type="match status" value="1"/>
</dbReference>
<comment type="caution">
    <text evidence="2">The sequence shown here is derived from an EMBL/GenBank/DDBJ whole genome shotgun (WGS) entry which is preliminary data.</text>
</comment>
<proteinExistence type="predicted"/>
<accession>A0A397UAV9</accession>
<gene>
    <name evidence="2" type="ORF">C2G38_443240</name>
</gene>
<evidence type="ECO:0000313" key="2">
    <source>
        <dbReference type="EMBL" id="RIB07284.1"/>
    </source>
</evidence>
<keyword evidence="2" id="KW-0808">Transferase</keyword>
<name>A0A397UAV9_9GLOM</name>
<dbReference type="AlphaFoldDB" id="A0A397UAV9"/>
<dbReference type="Proteomes" id="UP000266673">
    <property type="component" value="Unassembled WGS sequence"/>
</dbReference>
<keyword evidence="2" id="KW-0489">Methyltransferase</keyword>
<protein>
    <submittedName>
        <fullName evidence="2">S-adenosyl-L-methionine-dependent methyltransferase</fullName>
    </submittedName>
</protein>
<dbReference type="InterPro" id="IPR041698">
    <property type="entry name" value="Methyltransf_25"/>
</dbReference>
<dbReference type="GO" id="GO:0008168">
    <property type="term" value="F:methyltransferase activity"/>
    <property type="evidence" value="ECO:0007669"/>
    <property type="project" value="UniProtKB-KW"/>
</dbReference>
<evidence type="ECO:0000259" key="1">
    <source>
        <dbReference type="Pfam" id="PF13649"/>
    </source>
</evidence>
<dbReference type="OrthoDB" id="2013972at2759"/>
<reference evidence="2 3" key="1">
    <citation type="submission" date="2018-06" db="EMBL/GenBank/DDBJ databases">
        <title>Comparative genomics reveals the genomic features of Rhizophagus irregularis, R. cerebriforme, R. diaphanum and Gigaspora rosea, and their symbiotic lifestyle signature.</title>
        <authorList>
            <person name="Morin E."/>
            <person name="San Clemente H."/>
            <person name="Chen E.C.H."/>
            <person name="De La Providencia I."/>
            <person name="Hainaut M."/>
            <person name="Kuo A."/>
            <person name="Kohler A."/>
            <person name="Murat C."/>
            <person name="Tang N."/>
            <person name="Roy S."/>
            <person name="Loubradou J."/>
            <person name="Henrissat B."/>
            <person name="Grigoriev I.V."/>
            <person name="Corradi N."/>
            <person name="Roux C."/>
            <person name="Martin F.M."/>
        </authorList>
    </citation>
    <scope>NUCLEOTIDE SEQUENCE [LARGE SCALE GENOMIC DNA]</scope>
    <source>
        <strain evidence="2 3">DAOM 194757</strain>
    </source>
</reference>
<feature type="domain" description="Methyltransferase" evidence="1">
    <location>
        <begin position="15"/>
        <end position="101"/>
    </location>
</feature>
<keyword evidence="3" id="KW-1185">Reference proteome</keyword>
<organism evidence="2 3">
    <name type="scientific">Gigaspora rosea</name>
    <dbReference type="NCBI Taxonomy" id="44941"/>
    <lineage>
        <taxon>Eukaryota</taxon>
        <taxon>Fungi</taxon>
        <taxon>Fungi incertae sedis</taxon>
        <taxon>Mucoromycota</taxon>
        <taxon>Glomeromycotina</taxon>
        <taxon>Glomeromycetes</taxon>
        <taxon>Diversisporales</taxon>
        <taxon>Gigasporaceae</taxon>
        <taxon>Gigaspora</taxon>
    </lineage>
</organism>